<name>A0A1E1X1V4_9ACAR</name>
<dbReference type="EMBL" id="GFAC01006000">
    <property type="protein sequence ID" value="JAT93188.1"/>
    <property type="molecule type" value="mRNA"/>
</dbReference>
<proteinExistence type="evidence at transcript level"/>
<feature type="signal peptide" evidence="1">
    <location>
        <begin position="1"/>
        <end position="18"/>
    </location>
</feature>
<dbReference type="AlphaFoldDB" id="A0A1E1X1V4"/>
<organism evidence="2">
    <name type="scientific">Amblyomma aureolatum</name>
    <dbReference type="NCBI Taxonomy" id="187763"/>
    <lineage>
        <taxon>Eukaryota</taxon>
        <taxon>Metazoa</taxon>
        <taxon>Ecdysozoa</taxon>
        <taxon>Arthropoda</taxon>
        <taxon>Chelicerata</taxon>
        <taxon>Arachnida</taxon>
        <taxon>Acari</taxon>
        <taxon>Parasitiformes</taxon>
        <taxon>Ixodida</taxon>
        <taxon>Ixodoidea</taxon>
        <taxon>Ixodidae</taxon>
        <taxon>Amblyomminae</taxon>
        <taxon>Amblyomma</taxon>
    </lineage>
</organism>
<feature type="chain" id="PRO_5009115867" evidence="1">
    <location>
        <begin position="19"/>
        <end position="117"/>
    </location>
</feature>
<sequence>MKIFLVLVACAVITSAYAAVVMPPSKSQDREVKNEDRHLALQKAAKTMESLGRIFQGDLSASSEEDFEMAFQALESIQHSDFDGDAEEYFFKEVLKAAATSALKAAASELFKKFKSG</sequence>
<evidence type="ECO:0000256" key="1">
    <source>
        <dbReference type="SAM" id="SignalP"/>
    </source>
</evidence>
<reference evidence="2" key="1">
    <citation type="journal article" date="2017" name="Front. Cell. Infect. Microbiol.">
        <title>The Distinct Transcriptional Response of the Midgut of Amblyomma sculptum and Amblyomma aureolatum Ticks to Rickettsia rickettsii Correlates to Their Differences in Susceptibility to Infection.</title>
        <authorList>
            <person name="Martins L.A."/>
            <person name="Galletti M.F.B.M."/>
            <person name="Ribeiro J.M."/>
            <person name="Fujita A."/>
            <person name="Costa F.B."/>
            <person name="Labruna M.B."/>
            <person name="Daffre S."/>
            <person name="Fogaca A.C."/>
        </authorList>
    </citation>
    <scope>NUCLEOTIDE SEQUENCE</scope>
</reference>
<keyword evidence="1" id="KW-0732">Signal</keyword>
<accession>A0A1E1X1V4</accession>
<protein>
    <submittedName>
        <fullName evidence="2">Putative secreted protein</fullName>
    </submittedName>
</protein>
<evidence type="ECO:0000313" key="2">
    <source>
        <dbReference type="EMBL" id="JAT93188.1"/>
    </source>
</evidence>